<dbReference type="PRINTS" id="PR01021">
    <property type="entry name" value="OMPADOMAIN"/>
</dbReference>
<feature type="domain" description="OmpA-like" evidence="4">
    <location>
        <begin position="104"/>
        <end position="221"/>
    </location>
</feature>
<gene>
    <name evidence="5" type="primary">yiaD_1</name>
    <name evidence="5" type="ORF">CI610_00123</name>
</gene>
<keyword evidence="2" id="KW-0472">Membrane</keyword>
<evidence type="ECO:0000256" key="1">
    <source>
        <dbReference type="ARBA" id="ARBA00004442"/>
    </source>
</evidence>
<dbReference type="InterPro" id="IPR050330">
    <property type="entry name" value="Bact_OuterMem_StrucFunc"/>
</dbReference>
<comment type="caution">
    <text evidence="5">The sequence shown here is derived from an EMBL/GenBank/DDBJ whole genome shotgun (WGS) entry which is preliminary data.</text>
</comment>
<evidence type="ECO:0000256" key="2">
    <source>
        <dbReference type="ARBA" id="ARBA00023136"/>
    </source>
</evidence>
<dbReference type="GO" id="GO:0009279">
    <property type="term" value="C:cell outer membrane"/>
    <property type="evidence" value="ECO:0007669"/>
    <property type="project" value="UniProtKB-SubCell"/>
</dbReference>
<dbReference type="InterPro" id="IPR039567">
    <property type="entry name" value="Gly-zipper"/>
</dbReference>
<evidence type="ECO:0000256" key="3">
    <source>
        <dbReference type="ARBA" id="ARBA00023237"/>
    </source>
</evidence>
<protein>
    <submittedName>
        <fullName evidence="5">Putative lipoprotein YiaD</fullName>
    </submittedName>
</protein>
<proteinExistence type="predicted"/>
<dbReference type="PRINTS" id="PR01023">
    <property type="entry name" value="NAFLGMOTY"/>
</dbReference>
<keyword evidence="5" id="KW-0449">Lipoprotein</keyword>
<comment type="subcellular location">
    <subcellularLocation>
        <location evidence="1">Cell outer membrane</location>
    </subcellularLocation>
</comment>
<dbReference type="SUPFAM" id="SSF103088">
    <property type="entry name" value="OmpA-like"/>
    <property type="match status" value="1"/>
</dbReference>
<name>A0A2H9TCA3_9ZZZZ</name>
<dbReference type="PANTHER" id="PTHR30329">
    <property type="entry name" value="STATOR ELEMENT OF FLAGELLAR MOTOR COMPLEX"/>
    <property type="match status" value="1"/>
</dbReference>
<dbReference type="InterPro" id="IPR036737">
    <property type="entry name" value="OmpA-like_sf"/>
</dbReference>
<dbReference type="InterPro" id="IPR006665">
    <property type="entry name" value="OmpA-like"/>
</dbReference>
<dbReference type="PROSITE" id="PS51123">
    <property type="entry name" value="OMPA_2"/>
    <property type="match status" value="1"/>
</dbReference>
<organism evidence="5">
    <name type="scientific">invertebrate metagenome</name>
    <dbReference type="NCBI Taxonomy" id="1711999"/>
    <lineage>
        <taxon>unclassified sequences</taxon>
        <taxon>metagenomes</taxon>
        <taxon>organismal metagenomes</taxon>
    </lineage>
</organism>
<reference evidence="5" key="1">
    <citation type="journal article" date="2017" name="Appl. Environ. Microbiol.">
        <title>Molecular characterization of an Endozoicomonas-like organism causing infection in king scallop Pecten maximus L.</title>
        <authorList>
            <person name="Cano I."/>
            <person name="van Aerle R."/>
            <person name="Ross S."/>
            <person name="Verner-Jeffreys D.W."/>
            <person name="Paley R.K."/>
            <person name="Rimmer G."/>
            <person name="Ryder D."/>
            <person name="Hooper P."/>
            <person name="Stone D."/>
            <person name="Feist S.W."/>
        </authorList>
    </citation>
    <scope>NUCLEOTIDE SEQUENCE</scope>
</reference>
<dbReference type="Gene3D" id="3.30.1330.60">
    <property type="entry name" value="OmpA-like domain"/>
    <property type="match status" value="1"/>
</dbReference>
<sequence>MTTIKSVRLIPSFVIICLAVLIAGCQTTDPYTGEAQVNKTSKYGGIGAVTGAIIGGLVDGKDGALKGAALGGAAGAGYGYYTDRQESALRSKLQGTGVQVHRQGDILTLVMPSNITFDSSKSDIKSGFYPVLDSVARIFKEYNKNLVQVVGYTDSTGGDKINLPLSQSRANSVADYLKSQSVSYTRISAIGRGAQNPIATNKTPEGRAINRRVEINLLPKPQA</sequence>
<evidence type="ECO:0000313" key="5">
    <source>
        <dbReference type="EMBL" id="PJE80875.1"/>
    </source>
</evidence>
<dbReference type="PROSITE" id="PS51257">
    <property type="entry name" value="PROKAR_LIPOPROTEIN"/>
    <property type="match status" value="1"/>
</dbReference>
<dbReference type="Pfam" id="PF13488">
    <property type="entry name" value="Gly-zipper_Omp"/>
    <property type="match status" value="1"/>
</dbReference>
<dbReference type="CDD" id="cd07185">
    <property type="entry name" value="OmpA_C-like"/>
    <property type="match status" value="1"/>
</dbReference>
<keyword evidence="3" id="KW-0998">Cell outer membrane</keyword>
<dbReference type="Pfam" id="PF00691">
    <property type="entry name" value="OmpA"/>
    <property type="match status" value="1"/>
</dbReference>
<dbReference type="EMBL" id="NSIT01000003">
    <property type="protein sequence ID" value="PJE80875.1"/>
    <property type="molecule type" value="Genomic_DNA"/>
</dbReference>
<evidence type="ECO:0000259" key="4">
    <source>
        <dbReference type="PROSITE" id="PS51123"/>
    </source>
</evidence>
<dbReference type="AlphaFoldDB" id="A0A2H9TCA3"/>
<dbReference type="PANTHER" id="PTHR30329:SF21">
    <property type="entry name" value="LIPOPROTEIN YIAD-RELATED"/>
    <property type="match status" value="1"/>
</dbReference>
<dbReference type="InterPro" id="IPR006664">
    <property type="entry name" value="OMP_bac"/>
</dbReference>
<accession>A0A2H9TCA3</accession>